<evidence type="ECO:0000313" key="2">
    <source>
        <dbReference type="Proteomes" id="UP000318571"/>
    </source>
</evidence>
<dbReference type="OMA" id="CMLREVS"/>
<evidence type="ECO:0008006" key="3">
    <source>
        <dbReference type="Google" id="ProtNLM"/>
    </source>
</evidence>
<dbReference type="GO" id="GO:0004045">
    <property type="term" value="F:peptidyl-tRNA hydrolase activity"/>
    <property type="evidence" value="ECO:0007669"/>
    <property type="project" value="TreeGrafter"/>
</dbReference>
<dbReference type="GO" id="GO:0070126">
    <property type="term" value="P:mitochondrial translational termination"/>
    <property type="evidence" value="ECO:0007669"/>
    <property type="project" value="TreeGrafter"/>
</dbReference>
<dbReference type="GO" id="GO:0016150">
    <property type="term" value="F:translation release factor activity, codon nonspecific"/>
    <property type="evidence" value="ECO:0007669"/>
    <property type="project" value="TreeGrafter"/>
</dbReference>
<sequence length="194" mass="21896">MLSTVRIACKSLTRTPGIFHSLSTSASRKMEPYKSAIHPDIYLYPGSSVQDQFKTIDPSTLIETDAQSFSGYIPMEALTVRYTDSQGRITADPIRDSRVDIRFHLQSAQWLSDETKANIQAKWGRELTKDGFLVVKSDRTRSAMMNTADGLRKLREAIWASEGQTPPANPELELEIQRKKQIALARKKVKQPKV</sequence>
<keyword evidence="2" id="KW-1185">Reference proteome</keyword>
<organism evidence="1 2">
    <name type="scientific">Tigriopus californicus</name>
    <name type="common">Marine copepod</name>
    <dbReference type="NCBI Taxonomy" id="6832"/>
    <lineage>
        <taxon>Eukaryota</taxon>
        <taxon>Metazoa</taxon>
        <taxon>Ecdysozoa</taxon>
        <taxon>Arthropoda</taxon>
        <taxon>Crustacea</taxon>
        <taxon>Multicrustacea</taxon>
        <taxon>Hexanauplia</taxon>
        <taxon>Copepoda</taxon>
        <taxon>Harpacticoida</taxon>
        <taxon>Harpacticidae</taxon>
        <taxon>Tigriopus</taxon>
    </lineage>
</organism>
<dbReference type="PANTHER" id="PTHR11075">
    <property type="entry name" value="PEPTIDE CHAIN RELEASE FACTOR"/>
    <property type="match status" value="1"/>
</dbReference>
<dbReference type="EMBL" id="VCGU01000005">
    <property type="protein sequence ID" value="TRY75671.1"/>
    <property type="molecule type" value="Genomic_DNA"/>
</dbReference>
<evidence type="ECO:0000313" key="1">
    <source>
        <dbReference type="EMBL" id="TRY75671.1"/>
    </source>
</evidence>
<proteinExistence type="predicted"/>
<dbReference type="OrthoDB" id="270639at2759"/>
<protein>
    <recommendedName>
        <fullName evidence="3">Prokaryotic-type class I peptide chain release factors domain-containing protein</fullName>
    </recommendedName>
</protein>
<dbReference type="GO" id="GO:0005762">
    <property type="term" value="C:mitochondrial large ribosomal subunit"/>
    <property type="evidence" value="ECO:0007669"/>
    <property type="project" value="TreeGrafter"/>
</dbReference>
<accession>A0A553PDB5</accession>
<reference evidence="1 2" key="1">
    <citation type="journal article" date="2018" name="Nat. Ecol. Evol.">
        <title>Genomic signatures of mitonuclear coevolution across populations of Tigriopus californicus.</title>
        <authorList>
            <person name="Barreto F.S."/>
            <person name="Watson E.T."/>
            <person name="Lima T.G."/>
            <person name="Willett C.S."/>
            <person name="Edmands S."/>
            <person name="Li W."/>
            <person name="Burton R.S."/>
        </authorList>
    </citation>
    <scope>NUCLEOTIDE SEQUENCE [LARGE SCALE GENOMIC DNA]</scope>
    <source>
        <strain evidence="1 2">San Diego</strain>
    </source>
</reference>
<dbReference type="Proteomes" id="UP000318571">
    <property type="component" value="Chromosome 2"/>
</dbReference>
<dbReference type="STRING" id="6832.A0A553PDB5"/>
<name>A0A553PDB5_TIGCA</name>
<dbReference type="Gene3D" id="3.30.160.20">
    <property type="match status" value="1"/>
</dbReference>
<dbReference type="SUPFAM" id="SSF110916">
    <property type="entry name" value="Peptidyl-tRNA hydrolase domain-like"/>
    <property type="match status" value="1"/>
</dbReference>
<dbReference type="AlphaFoldDB" id="A0A553PDB5"/>
<dbReference type="PANTHER" id="PTHR11075:SF54">
    <property type="entry name" value="LARGE RIBOSOMAL SUBUNIT PROTEIN ML62"/>
    <property type="match status" value="1"/>
</dbReference>
<dbReference type="InterPro" id="IPR052104">
    <property type="entry name" value="Mito_Release_Factor_mL62"/>
</dbReference>
<comment type="caution">
    <text evidence="1">The sequence shown here is derived from an EMBL/GenBank/DDBJ whole genome shotgun (WGS) entry which is preliminary data.</text>
</comment>
<gene>
    <name evidence="1" type="ORF">TCAL_04972</name>
</gene>